<evidence type="ECO:0000313" key="2">
    <source>
        <dbReference type="EMBL" id="OAN52400.1"/>
    </source>
</evidence>
<feature type="compositionally biased region" description="Basic residues" evidence="1">
    <location>
        <begin position="156"/>
        <end position="165"/>
    </location>
</feature>
<feature type="region of interest" description="Disordered" evidence="1">
    <location>
        <begin position="140"/>
        <end position="194"/>
    </location>
</feature>
<dbReference type="Proteomes" id="UP000078428">
    <property type="component" value="Unassembled WGS sequence"/>
</dbReference>
<protein>
    <recommendedName>
        <fullName evidence="4">SPOR domain-containing protein</fullName>
    </recommendedName>
</protein>
<dbReference type="OrthoDB" id="7338235at2"/>
<dbReference type="STRING" id="1285242.A6A04_00310"/>
<sequence length="270" mass="28583">MPADLATDPEAQRFHALRRLVEDGVVRPDEADARRNANLGAMLPYSMPSPADGLARVAPLQDIARRLGRLSVQPGPATGAERDLLLDAVLPAQPRTRTPPPRGDAAALKLGRDRVERLAGLGLVAPDERHNELEAIGQREKVLANQPPPPPPEPPKKKKPVRKKPPVGSEGGSKPGDVPGGAIPPKDTKGPMGVHLLSMASDNLTDKAVDALKKEFPEQLGALTFKAVKTEIPDLGTTYRLLAGPLSAADSEQLCKALRAKGQSCAVAAF</sequence>
<proteinExistence type="predicted"/>
<accession>A0A178MSN3</accession>
<name>A0A178MSN3_9PROT</name>
<organism evidence="2 3">
    <name type="scientific">Paramagnetospirillum marisnigri</name>
    <dbReference type="NCBI Taxonomy" id="1285242"/>
    <lineage>
        <taxon>Bacteria</taxon>
        <taxon>Pseudomonadati</taxon>
        <taxon>Pseudomonadota</taxon>
        <taxon>Alphaproteobacteria</taxon>
        <taxon>Rhodospirillales</taxon>
        <taxon>Magnetospirillaceae</taxon>
        <taxon>Paramagnetospirillum</taxon>
    </lineage>
</organism>
<comment type="caution">
    <text evidence="2">The sequence shown here is derived from an EMBL/GenBank/DDBJ whole genome shotgun (WGS) entry which is preliminary data.</text>
</comment>
<evidence type="ECO:0008006" key="4">
    <source>
        <dbReference type="Google" id="ProtNLM"/>
    </source>
</evidence>
<keyword evidence="3" id="KW-1185">Reference proteome</keyword>
<dbReference type="EMBL" id="LWQT01000044">
    <property type="protein sequence ID" value="OAN52400.1"/>
    <property type="molecule type" value="Genomic_DNA"/>
</dbReference>
<evidence type="ECO:0000313" key="3">
    <source>
        <dbReference type="Proteomes" id="UP000078428"/>
    </source>
</evidence>
<dbReference type="AlphaFoldDB" id="A0A178MSN3"/>
<reference evidence="2 3" key="1">
    <citation type="submission" date="2016-04" db="EMBL/GenBank/DDBJ databases">
        <title>Draft genome sequence of freshwater magnetotactic bacteria Magnetospirillum marisnigri SP-1 and Magnetospirillum moscoviense BB-1.</title>
        <authorList>
            <person name="Koziaeva V."/>
            <person name="Dziuba M.V."/>
            <person name="Ivanov T.M."/>
            <person name="Kuznetsov B."/>
            <person name="Grouzdev D.S."/>
        </authorList>
    </citation>
    <scope>NUCLEOTIDE SEQUENCE [LARGE SCALE GENOMIC DNA]</scope>
    <source>
        <strain evidence="2 3">SP-1</strain>
    </source>
</reference>
<gene>
    <name evidence="2" type="ORF">A6A04_00310</name>
</gene>
<evidence type="ECO:0000256" key="1">
    <source>
        <dbReference type="SAM" id="MobiDB-lite"/>
    </source>
</evidence>